<dbReference type="PANTHER" id="PTHR16505:SF8">
    <property type="entry name" value="PROTEIN LZIC"/>
    <property type="match status" value="1"/>
</dbReference>
<dbReference type="GO" id="GO:0008013">
    <property type="term" value="F:beta-catenin binding"/>
    <property type="evidence" value="ECO:0007669"/>
    <property type="project" value="InterPro"/>
</dbReference>
<evidence type="ECO:0000259" key="3">
    <source>
        <dbReference type="Pfam" id="PF06384"/>
    </source>
</evidence>
<dbReference type="InterPro" id="IPR040065">
    <property type="entry name" value="LZIC"/>
</dbReference>
<dbReference type="EMBL" id="JAACXV010014141">
    <property type="protein sequence ID" value="KAF7270038.1"/>
    <property type="molecule type" value="Genomic_DNA"/>
</dbReference>
<accession>A0A834I000</accession>
<dbReference type="Gene3D" id="1.10.10.490">
    <property type="entry name" value="Beta-catenin-interacting ICAT"/>
    <property type="match status" value="1"/>
</dbReference>
<proteinExistence type="inferred from homology"/>
<organism evidence="4 5">
    <name type="scientific">Rhynchophorus ferrugineus</name>
    <name type="common">Red palm weevil</name>
    <name type="synonym">Curculio ferrugineus</name>
    <dbReference type="NCBI Taxonomy" id="354439"/>
    <lineage>
        <taxon>Eukaryota</taxon>
        <taxon>Metazoa</taxon>
        <taxon>Ecdysozoa</taxon>
        <taxon>Arthropoda</taxon>
        <taxon>Hexapoda</taxon>
        <taxon>Insecta</taxon>
        <taxon>Pterygota</taxon>
        <taxon>Neoptera</taxon>
        <taxon>Endopterygota</taxon>
        <taxon>Coleoptera</taxon>
        <taxon>Polyphaga</taxon>
        <taxon>Cucujiformia</taxon>
        <taxon>Curculionidae</taxon>
        <taxon>Dryophthorinae</taxon>
        <taxon>Rhynchophorus</taxon>
    </lineage>
</organism>
<evidence type="ECO:0000313" key="4">
    <source>
        <dbReference type="EMBL" id="KAF7270038.1"/>
    </source>
</evidence>
<sequence length="193" mass="22558">MSSHGKTETERLKQNVENQLDRLVEQLADLESCKDSLDQAEYEETKEETIEQLKELNESLTKLVNGDISLIDSVGAVQLATQAAISEAFKTPEVIRLFGRREPKLLRERLLEIEEQIRLNYISREIGDKQKVEILTALRQLNEQLTREELQFLERHIGIIKDFQNVEFLEDRSSLMEINHSFIQLILYMTNHF</sequence>
<feature type="coiled-coil region" evidence="2">
    <location>
        <begin position="6"/>
        <end position="66"/>
    </location>
</feature>
<feature type="domain" description="Beta-catenin-interacting ICAT" evidence="3">
    <location>
        <begin position="117"/>
        <end position="168"/>
    </location>
</feature>
<comment type="similarity">
    <text evidence="1">Belongs to the CTNNBIP1 family.</text>
</comment>
<dbReference type="SUPFAM" id="SSF81730">
    <property type="entry name" value="beta-catenin-interacting protein ICAT"/>
    <property type="match status" value="1"/>
</dbReference>
<dbReference type="PANTHER" id="PTHR16505">
    <property type="entry name" value="PROTEIN LZIC"/>
    <property type="match status" value="1"/>
</dbReference>
<gene>
    <name evidence="4" type="ORF">GWI33_016945</name>
</gene>
<dbReference type="InterPro" id="IPR036911">
    <property type="entry name" value="ICAT_sf"/>
</dbReference>
<protein>
    <recommendedName>
        <fullName evidence="3">Beta-catenin-interacting ICAT domain-containing protein</fullName>
    </recommendedName>
</protein>
<evidence type="ECO:0000313" key="5">
    <source>
        <dbReference type="Proteomes" id="UP000625711"/>
    </source>
</evidence>
<dbReference type="Pfam" id="PF06384">
    <property type="entry name" value="ICAT"/>
    <property type="match status" value="1"/>
</dbReference>
<dbReference type="InterPro" id="IPR009428">
    <property type="entry name" value="ICAT_dom"/>
</dbReference>
<evidence type="ECO:0000256" key="2">
    <source>
        <dbReference type="SAM" id="Coils"/>
    </source>
</evidence>
<evidence type="ECO:0000256" key="1">
    <source>
        <dbReference type="ARBA" id="ARBA00006505"/>
    </source>
</evidence>
<comment type="caution">
    <text evidence="4">The sequence shown here is derived from an EMBL/GenBank/DDBJ whole genome shotgun (WGS) entry which is preliminary data.</text>
</comment>
<keyword evidence="2" id="KW-0175">Coiled coil</keyword>
<dbReference type="AlphaFoldDB" id="A0A834I000"/>
<dbReference type="OrthoDB" id="10262856at2759"/>
<keyword evidence="5" id="KW-1185">Reference proteome</keyword>
<reference evidence="4" key="1">
    <citation type="submission" date="2020-08" db="EMBL/GenBank/DDBJ databases">
        <title>Genome sequencing and assembly of the red palm weevil Rhynchophorus ferrugineus.</title>
        <authorList>
            <person name="Dias G.B."/>
            <person name="Bergman C.M."/>
            <person name="Manee M."/>
        </authorList>
    </citation>
    <scope>NUCLEOTIDE SEQUENCE</scope>
    <source>
        <strain evidence="4">AA-2017</strain>
        <tissue evidence="4">Whole larva</tissue>
    </source>
</reference>
<dbReference type="Proteomes" id="UP000625711">
    <property type="component" value="Unassembled WGS sequence"/>
</dbReference>
<name>A0A834I000_RHYFE</name>